<comment type="caution">
    <text evidence="1">The sequence shown here is derived from an EMBL/GenBank/DDBJ whole genome shotgun (WGS) entry which is preliminary data.</text>
</comment>
<organism evidence="1 2">
    <name type="scientific">Flavobacterium arundinis</name>
    <dbReference type="NCBI Taxonomy" id="3139143"/>
    <lineage>
        <taxon>Bacteria</taxon>
        <taxon>Pseudomonadati</taxon>
        <taxon>Bacteroidota</taxon>
        <taxon>Flavobacteriia</taxon>
        <taxon>Flavobacteriales</taxon>
        <taxon>Flavobacteriaceae</taxon>
        <taxon>Flavobacterium</taxon>
    </lineage>
</organism>
<protein>
    <recommendedName>
        <fullName evidence="3">Peptidase MA superfamily protein</fullName>
    </recommendedName>
</protein>
<gene>
    <name evidence="1" type="ORF">AAEO56_08040</name>
</gene>
<reference evidence="1 2" key="1">
    <citation type="submission" date="2024-04" db="EMBL/GenBank/DDBJ databases">
        <title>Flavobacterium sp. DGU11 16S ribosomal RNA gene Genome sequencing and assembly.</title>
        <authorList>
            <person name="Park S."/>
        </authorList>
    </citation>
    <scope>NUCLEOTIDE SEQUENCE [LARGE SCALE GENOMIC DNA]</scope>
    <source>
        <strain evidence="1 2">DGU11</strain>
    </source>
</reference>
<evidence type="ECO:0000313" key="2">
    <source>
        <dbReference type="Proteomes" id="UP001464555"/>
    </source>
</evidence>
<name>A0ABU9HVL4_9FLAO</name>
<dbReference type="RefSeq" id="WP_341696515.1">
    <property type="nucleotide sequence ID" value="NZ_JBBYHR010000003.1"/>
</dbReference>
<keyword evidence="2" id="KW-1185">Reference proteome</keyword>
<accession>A0ABU9HVL4</accession>
<evidence type="ECO:0008006" key="3">
    <source>
        <dbReference type="Google" id="ProtNLM"/>
    </source>
</evidence>
<proteinExistence type="predicted"/>
<evidence type="ECO:0000313" key="1">
    <source>
        <dbReference type="EMBL" id="MEL1244205.1"/>
    </source>
</evidence>
<dbReference type="Proteomes" id="UP001464555">
    <property type="component" value="Unassembled WGS sequence"/>
</dbReference>
<sequence length="251" mass="29215">MFWNKKLKLPVTEEDKEWVEEGLLMLSNEFGTEHFKSLYTILPNKEFYDNDFSGSETDAAFILNQTKIYMDIVDDRFQLEFFSDEPVNMADGTLLSSPADIHGKWNTAAGLYEETEDSTRIHIERSQLKDPEALVATMSHELAHHILLGEGRTDVNDEYLTDLVAIVYGFGIFLGNNHFTFTKYSDVKSNGWSISRTGYLPEQVIAYAMAWLCIYRDEEAVWKNLLNSTMLKYFEQSMEFIKRYPEKIRFE</sequence>
<dbReference type="EMBL" id="JBBYHR010000003">
    <property type="protein sequence ID" value="MEL1244205.1"/>
    <property type="molecule type" value="Genomic_DNA"/>
</dbReference>